<evidence type="ECO:0000313" key="2">
    <source>
        <dbReference type="EMBL" id="CCF83042.1"/>
    </source>
</evidence>
<protein>
    <submittedName>
        <fullName evidence="2">Uncharacterized protein</fullName>
    </submittedName>
</protein>
<gene>
    <name evidence="2" type="ORF">NITHO_1780008</name>
</gene>
<proteinExistence type="predicted"/>
<keyword evidence="3" id="KW-1185">Reference proteome</keyword>
<evidence type="ECO:0000313" key="3">
    <source>
        <dbReference type="Proteomes" id="UP000004221"/>
    </source>
</evidence>
<organism evidence="2 3">
    <name type="scientific">Nitrolancea hollandica Lb</name>
    <dbReference type="NCBI Taxonomy" id="1129897"/>
    <lineage>
        <taxon>Bacteria</taxon>
        <taxon>Pseudomonadati</taxon>
        <taxon>Thermomicrobiota</taxon>
        <taxon>Thermomicrobia</taxon>
        <taxon>Sphaerobacterales</taxon>
        <taxon>Sphaerobacterineae</taxon>
        <taxon>Sphaerobacteraceae</taxon>
        <taxon>Nitrolancea</taxon>
    </lineage>
</organism>
<accession>I4EED0</accession>
<sequence length="95" mass="10234">MTCTMEGKSQNVCPERATSPENTFRKDGDNPIGVELAGLRGIETHRLAVPVRPQRSLPAARTVLIRIVAAGSIRTVTVSVSDTVCLRATECLVFP</sequence>
<feature type="compositionally biased region" description="Polar residues" evidence="1">
    <location>
        <begin position="1"/>
        <end position="12"/>
    </location>
</feature>
<reference evidence="2 3" key="1">
    <citation type="journal article" date="2012" name="ISME J.">
        <title>Nitrification expanded: discovery, physiology and genomics of a nitrite-oxidizing bacterium from the phylum Chloroflexi.</title>
        <authorList>
            <person name="Sorokin D.Y."/>
            <person name="Lucker S."/>
            <person name="Vejmelkova D."/>
            <person name="Kostrikina N.A."/>
            <person name="Kleerebezem R."/>
            <person name="Rijpstra W.I."/>
            <person name="Damste J.S."/>
            <person name="Le Paslier D."/>
            <person name="Muyzer G."/>
            <person name="Wagner M."/>
            <person name="van Loosdrecht M.C."/>
            <person name="Daims H."/>
        </authorList>
    </citation>
    <scope>NUCLEOTIDE SEQUENCE [LARGE SCALE GENOMIC DNA]</scope>
    <source>
        <strain evidence="3">none</strain>
    </source>
</reference>
<comment type="caution">
    <text evidence="2">The sequence shown here is derived from an EMBL/GenBank/DDBJ whole genome shotgun (WGS) entry which is preliminary data.</text>
</comment>
<dbReference type="AlphaFoldDB" id="I4EED0"/>
<dbReference type="Proteomes" id="UP000004221">
    <property type="component" value="Unassembled WGS sequence"/>
</dbReference>
<name>I4EED0_9BACT</name>
<evidence type="ECO:0000256" key="1">
    <source>
        <dbReference type="SAM" id="MobiDB-lite"/>
    </source>
</evidence>
<feature type="region of interest" description="Disordered" evidence="1">
    <location>
        <begin position="1"/>
        <end position="30"/>
    </location>
</feature>
<dbReference type="EMBL" id="CAGS01000088">
    <property type="protein sequence ID" value="CCF83042.1"/>
    <property type="molecule type" value="Genomic_DNA"/>
</dbReference>